<feature type="transmembrane region" description="Helical" evidence="2">
    <location>
        <begin position="79"/>
        <end position="106"/>
    </location>
</feature>
<feature type="transmembrane region" description="Helical" evidence="2">
    <location>
        <begin position="112"/>
        <end position="137"/>
    </location>
</feature>
<keyword evidence="2" id="KW-1133">Transmembrane helix</keyword>
<feature type="transmembrane region" description="Helical" evidence="2">
    <location>
        <begin position="48"/>
        <end position="67"/>
    </location>
</feature>
<comment type="caution">
    <text evidence="3">The sequence shown here is derived from an EMBL/GenBank/DDBJ whole genome shotgun (WGS) entry which is preliminary data.</text>
</comment>
<feature type="region of interest" description="Disordered" evidence="1">
    <location>
        <begin position="350"/>
        <end position="370"/>
    </location>
</feature>
<protein>
    <submittedName>
        <fullName evidence="3">Uncharacterized protein</fullName>
    </submittedName>
</protein>
<feature type="region of interest" description="Disordered" evidence="1">
    <location>
        <begin position="469"/>
        <end position="491"/>
    </location>
</feature>
<keyword evidence="2" id="KW-0812">Transmembrane</keyword>
<reference evidence="3" key="1">
    <citation type="submission" date="2022-11" db="EMBL/GenBank/DDBJ databases">
        <title>Genome Sequence of Cubamyces cubensis.</title>
        <authorList>
            <person name="Buettner E."/>
        </authorList>
    </citation>
    <scope>NUCLEOTIDE SEQUENCE</scope>
    <source>
        <strain evidence="3">MPL-01</strain>
    </source>
</reference>
<evidence type="ECO:0000313" key="4">
    <source>
        <dbReference type="Proteomes" id="UP001215151"/>
    </source>
</evidence>
<gene>
    <name evidence="3" type="ORF">ONZ51_g10959</name>
</gene>
<organism evidence="3 4">
    <name type="scientific">Trametes cubensis</name>
    <dbReference type="NCBI Taxonomy" id="1111947"/>
    <lineage>
        <taxon>Eukaryota</taxon>
        <taxon>Fungi</taxon>
        <taxon>Dikarya</taxon>
        <taxon>Basidiomycota</taxon>
        <taxon>Agaricomycotina</taxon>
        <taxon>Agaricomycetes</taxon>
        <taxon>Polyporales</taxon>
        <taxon>Polyporaceae</taxon>
        <taxon>Trametes</taxon>
    </lineage>
</organism>
<sequence length="572" mass="61535">MTTLDDPRSLPLSLSSSISSSIFAGFVNTNLTPDGYRLGGCVYTDYDVALIAIASIIWSVLLSLYLSKEWVHFDTLQRAIVLTLIGVNALTSVLLYLMIVVVFCMWRELLRMLFLLAIHIAPAVLLTLFGSSFSCVIFDTKATCKAVNLAIFSVAWSITGLLLVYTLYLCVMSRVPRPFPLITPNELLDTSSLRRASSLCSVESTTYLLPRTNTTSPARPTSPASVYSYHSSHARTVPKRLFVVNAGVGLPREGPPPSTQQSIPINLGPSYSATAMQERALEPNALRSRFSLSTVESAETTLIPVEPMSPLKKLMSLRASFASAPATVHVGRLVHARYTQAHYGNFVLPHTPRPEPSQRPAGPQWNGAGYSQGYAGSPSFPGYPPPPLYLHYSGVPVSLPERTPSAASSSSSIHSLSPSIHFTDPSGSTTVVHPASLTPGMRTPNGNVNVYSPNSVTRQPNLPPTAHFRSASDPVYRSHSAGPRVNSGQAYTRNPVVRDPYAVGAEIRRHGSVPHIRGGSYGGYSESAAGYQYGYAPRSAEGSRNGGYGRGPVVGSDPRWMEAVLKAAAGRG</sequence>
<evidence type="ECO:0000256" key="2">
    <source>
        <dbReference type="SAM" id="Phobius"/>
    </source>
</evidence>
<name>A0AAD7X6R6_9APHY</name>
<keyword evidence="2" id="KW-0472">Membrane</keyword>
<proteinExistence type="predicted"/>
<evidence type="ECO:0000313" key="3">
    <source>
        <dbReference type="EMBL" id="KAJ8462343.1"/>
    </source>
</evidence>
<dbReference type="AlphaFoldDB" id="A0AAD7X6R6"/>
<accession>A0AAD7X6R6</accession>
<keyword evidence="4" id="KW-1185">Reference proteome</keyword>
<dbReference type="Proteomes" id="UP001215151">
    <property type="component" value="Unassembled WGS sequence"/>
</dbReference>
<evidence type="ECO:0000256" key="1">
    <source>
        <dbReference type="SAM" id="MobiDB-lite"/>
    </source>
</evidence>
<feature type="transmembrane region" description="Helical" evidence="2">
    <location>
        <begin position="149"/>
        <end position="168"/>
    </location>
</feature>
<dbReference type="EMBL" id="JAPEVG010000473">
    <property type="protein sequence ID" value="KAJ8462343.1"/>
    <property type="molecule type" value="Genomic_DNA"/>
</dbReference>